<accession>A0ABR3ZPW0</accession>
<evidence type="ECO:0000313" key="2">
    <source>
        <dbReference type="EMBL" id="KAL1902701.1"/>
    </source>
</evidence>
<comment type="caution">
    <text evidence="2">The sequence shown here is derived from an EMBL/GenBank/DDBJ whole genome shotgun (WGS) entry which is preliminary data.</text>
</comment>
<gene>
    <name evidence="2" type="ORF">Sste5346_001144</name>
</gene>
<reference evidence="2 3" key="1">
    <citation type="journal article" date="2024" name="IMA Fungus">
        <title>IMA Genome - F19 : A genome assembly and annotation guide to empower mycologists, including annotated draft genome sequences of Ceratocystis pirilliformis, Diaporthe australafricana, Fusarium ophioides, Paecilomyces lecythidis, and Sporothrix stenoceras.</title>
        <authorList>
            <person name="Aylward J."/>
            <person name="Wilson A.M."/>
            <person name="Visagie C.M."/>
            <person name="Spraker J."/>
            <person name="Barnes I."/>
            <person name="Buitendag C."/>
            <person name="Ceriani C."/>
            <person name="Del Mar Angel L."/>
            <person name="du Plessis D."/>
            <person name="Fuchs T."/>
            <person name="Gasser K."/>
            <person name="Kramer D."/>
            <person name="Li W."/>
            <person name="Munsamy K."/>
            <person name="Piso A."/>
            <person name="Price J.L."/>
            <person name="Sonnekus B."/>
            <person name="Thomas C."/>
            <person name="van der Nest A."/>
            <person name="van Dijk A."/>
            <person name="van Heerden A."/>
            <person name="van Vuuren N."/>
            <person name="Yilmaz N."/>
            <person name="Duong T.A."/>
            <person name="van der Merwe N.A."/>
            <person name="Wingfield M.J."/>
            <person name="Wingfield B.D."/>
        </authorList>
    </citation>
    <scope>NUCLEOTIDE SEQUENCE [LARGE SCALE GENOMIC DNA]</scope>
    <source>
        <strain evidence="2 3">CMW 5346</strain>
    </source>
</reference>
<organism evidence="2 3">
    <name type="scientific">Sporothrix stenoceras</name>
    <dbReference type="NCBI Taxonomy" id="5173"/>
    <lineage>
        <taxon>Eukaryota</taxon>
        <taxon>Fungi</taxon>
        <taxon>Dikarya</taxon>
        <taxon>Ascomycota</taxon>
        <taxon>Pezizomycotina</taxon>
        <taxon>Sordariomycetes</taxon>
        <taxon>Sordariomycetidae</taxon>
        <taxon>Ophiostomatales</taxon>
        <taxon>Ophiostomataceae</taxon>
        <taxon>Sporothrix</taxon>
    </lineage>
</organism>
<keyword evidence="3" id="KW-1185">Reference proteome</keyword>
<evidence type="ECO:0000256" key="1">
    <source>
        <dbReference type="SAM" id="MobiDB-lite"/>
    </source>
</evidence>
<protein>
    <submittedName>
        <fullName evidence="2">Uncharacterized protein</fullName>
    </submittedName>
</protein>
<name>A0ABR3ZPW0_9PEZI</name>
<feature type="region of interest" description="Disordered" evidence="1">
    <location>
        <begin position="1"/>
        <end position="36"/>
    </location>
</feature>
<dbReference type="Proteomes" id="UP001583186">
    <property type="component" value="Unassembled WGS sequence"/>
</dbReference>
<sequence length="137" mass="15351">MSGETVPTIPKTPWPPQQAHLSAPPSKRRPSMPPLPSLRVVNHDVPIPGHYRAHVMRAIEGLYDVQAAYDKAKNEANDAVEAHKRDLELFSDHSKEWTEREKQFRDKIQRLQDLLAAAGITDQTAQTQGGRNVGVFP</sequence>
<dbReference type="EMBL" id="JAWCUI010000004">
    <property type="protein sequence ID" value="KAL1902701.1"/>
    <property type="molecule type" value="Genomic_DNA"/>
</dbReference>
<evidence type="ECO:0000313" key="3">
    <source>
        <dbReference type="Proteomes" id="UP001583186"/>
    </source>
</evidence>
<proteinExistence type="predicted"/>